<dbReference type="GO" id="GO:0003723">
    <property type="term" value="F:RNA binding"/>
    <property type="evidence" value="ECO:0007669"/>
    <property type="project" value="InterPro"/>
</dbReference>
<dbReference type="InterPro" id="IPR002885">
    <property type="entry name" value="PPR_rpt"/>
</dbReference>
<sequence>MRKATSVASSHFHHTVLHQPFNEEHNHQRLLQLLHECSRVRSLGTTKSLHALTITTGCSFPHPIYFNNNIISAYGSLGELLCARKMFDAMPQRNLVSYNTVIGAYSRYGNVEEAWKLFFELRCCGFEPTQFTFGGLLSCDSLDLCRGFHVQALMIKTGLLYADPFAGTALLGLFGRHGCLDEALQVFEHMPQKNLVTWNTMISLFGNHGFAEECITMFRELMRTNLALSEYSFVGVLSGFVGEQDIESGEQIHGLVIKNGLDRVVSVANSLISMYTKCSGPYMAEKMFEIVPVRDIVSWNIIIGALAKSNRPDKALELFLKMYTNGVLPNQTTFVSVINSCTCLQIPFYGKFIHAKIIRNTFESDVFVGSALVDLYAKCDMLGDAHRCFDEIYEKNVVSWNALILGYSNKCSSTSVSLFREMIRSDYNPNEFSFSAVLKSSCIVELQQLYSSIIKLGYQQNEYVVSSLIASYAGNGLISDASILVAATNAPLPVVPSNVLAGIYNRCGQYHKTQELYSLLEEPDIVSWNILIAACSRSGDHREVFELFEHMQRAQIHADNYTYVSLLSVCTKLCNLALGSSLHGFIIKTDFNCCDIFVRNVMIDMYGKCGSLNSSIKIFNEMTDKNLISWTALISTLGLHGHANEALERFREMEVVGFKPDRVAFIAVLSACRHGGLVKEGKEFFGKMKRNYGVDPDMDHYLLMVDLLARYGHLKEAEQLIASMPFPPNAHIWRSFLGGS</sequence>
<dbReference type="PANTHER" id="PTHR24015:SF548">
    <property type="entry name" value="OS08G0340900 PROTEIN"/>
    <property type="match status" value="1"/>
</dbReference>
<dbReference type="GO" id="GO:0009451">
    <property type="term" value="P:RNA modification"/>
    <property type="evidence" value="ECO:0007669"/>
    <property type="project" value="InterPro"/>
</dbReference>
<dbReference type="Proteomes" id="UP000325577">
    <property type="component" value="Linkage Group LG4"/>
</dbReference>
<gene>
    <name evidence="3" type="ORF">F0562_010700</name>
</gene>
<reference evidence="3 4" key="1">
    <citation type="submission" date="2019-09" db="EMBL/GenBank/DDBJ databases">
        <title>A chromosome-level genome assembly of the Chinese tupelo Nyssa sinensis.</title>
        <authorList>
            <person name="Yang X."/>
            <person name="Kang M."/>
            <person name="Yang Y."/>
            <person name="Xiong H."/>
            <person name="Wang M."/>
            <person name="Zhang Z."/>
            <person name="Wang Z."/>
            <person name="Wu H."/>
            <person name="Ma T."/>
            <person name="Liu J."/>
            <person name="Xi Z."/>
        </authorList>
    </citation>
    <scope>NUCLEOTIDE SEQUENCE [LARGE SCALE GENOMIC DNA]</scope>
    <source>
        <strain evidence="3">J267</strain>
        <tissue evidence="3">Leaf</tissue>
    </source>
</reference>
<dbReference type="PANTHER" id="PTHR24015">
    <property type="entry name" value="OS07G0578800 PROTEIN-RELATED"/>
    <property type="match status" value="1"/>
</dbReference>
<feature type="repeat" description="PPR" evidence="2">
    <location>
        <begin position="595"/>
        <end position="625"/>
    </location>
</feature>
<dbReference type="Pfam" id="PF13041">
    <property type="entry name" value="PPR_2"/>
    <property type="match status" value="3"/>
</dbReference>
<dbReference type="PROSITE" id="PS51375">
    <property type="entry name" value="PPR"/>
    <property type="match status" value="7"/>
</dbReference>
<organism evidence="3 4">
    <name type="scientific">Nyssa sinensis</name>
    <dbReference type="NCBI Taxonomy" id="561372"/>
    <lineage>
        <taxon>Eukaryota</taxon>
        <taxon>Viridiplantae</taxon>
        <taxon>Streptophyta</taxon>
        <taxon>Embryophyta</taxon>
        <taxon>Tracheophyta</taxon>
        <taxon>Spermatophyta</taxon>
        <taxon>Magnoliopsida</taxon>
        <taxon>eudicotyledons</taxon>
        <taxon>Gunneridae</taxon>
        <taxon>Pentapetalae</taxon>
        <taxon>asterids</taxon>
        <taxon>Cornales</taxon>
        <taxon>Nyssaceae</taxon>
        <taxon>Nyssa</taxon>
    </lineage>
</organism>
<evidence type="ECO:0008006" key="5">
    <source>
        <dbReference type="Google" id="ProtNLM"/>
    </source>
</evidence>
<dbReference type="FunFam" id="1.25.40.10:FF:000073">
    <property type="entry name" value="Pentatricopeptide repeat-containing protein chloroplastic"/>
    <property type="match status" value="1"/>
</dbReference>
<dbReference type="InterPro" id="IPR011990">
    <property type="entry name" value="TPR-like_helical_dom_sf"/>
</dbReference>
<accession>A0A5J5A4Q6</accession>
<name>A0A5J5A4Q6_9ASTE</name>
<dbReference type="FunFam" id="1.25.40.10:FF:000242">
    <property type="entry name" value="Pentatricopeptide repeat-containing protein"/>
    <property type="match status" value="1"/>
</dbReference>
<dbReference type="Gene3D" id="1.25.40.10">
    <property type="entry name" value="Tetratricopeptide repeat domain"/>
    <property type="match status" value="6"/>
</dbReference>
<dbReference type="NCBIfam" id="TIGR00756">
    <property type="entry name" value="PPR"/>
    <property type="match status" value="5"/>
</dbReference>
<evidence type="ECO:0000256" key="2">
    <source>
        <dbReference type="PROSITE-ProRule" id="PRU00708"/>
    </source>
</evidence>
<feature type="repeat" description="PPR" evidence="2">
    <location>
        <begin position="524"/>
        <end position="558"/>
    </location>
</feature>
<evidence type="ECO:0000313" key="4">
    <source>
        <dbReference type="Proteomes" id="UP000325577"/>
    </source>
</evidence>
<dbReference type="AlphaFoldDB" id="A0A5J5A4Q6"/>
<feature type="repeat" description="PPR" evidence="2">
    <location>
        <begin position="626"/>
        <end position="660"/>
    </location>
</feature>
<dbReference type="OrthoDB" id="1913111at2759"/>
<keyword evidence="4" id="KW-1185">Reference proteome</keyword>
<evidence type="ECO:0000256" key="1">
    <source>
        <dbReference type="ARBA" id="ARBA00022737"/>
    </source>
</evidence>
<feature type="repeat" description="PPR" evidence="2">
    <location>
        <begin position="295"/>
        <end position="329"/>
    </location>
</feature>
<dbReference type="FunFam" id="1.25.40.10:FF:000285">
    <property type="entry name" value="Pentatricopeptide repeat-containing protein, chloroplastic"/>
    <property type="match status" value="1"/>
</dbReference>
<dbReference type="EMBL" id="CM018047">
    <property type="protein sequence ID" value="KAA8524277.1"/>
    <property type="molecule type" value="Genomic_DNA"/>
</dbReference>
<dbReference type="FunFam" id="1.25.40.10:FF:001096">
    <property type="entry name" value="Pentatricopeptide repeat-containing protein"/>
    <property type="match status" value="1"/>
</dbReference>
<feature type="repeat" description="PPR" evidence="2">
    <location>
        <begin position="163"/>
        <end position="193"/>
    </location>
</feature>
<evidence type="ECO:0000313" key="3">
    <source>
        <dbReference type="EMBL" id="KAA8524277.1"/>
    </source>
</evidence>
<protein>
    <recommendedName>
        <fullName evidence="5">Pentacotripeptide-repeat region of PRORP domain-containing protein</fullName>
    </recommendedName>
</protein>
<proteinExistence type="predicted"/>
<feature type="repeat" description="PPR" evidence="2">
    <location>
        <begin position="94"/>
        <end position="128"/>
    </location>
</feature>
<dbReference type="Pfam" id="PF01535">
    <property type="entry name" value="PPR"/>
    <property type="match status" value="6"/>
</dbReference>
<feature type="repeat" description="PPR" evidence="2">
    <location>
        <begin position="194"/>
        <end position="228"/>
    </location>
</feature>
<dbReference type="InterPro" id="IPR046960">
    <property type="entry name" value="PPR_At4g14850-like_plant"/>
</dbReference>
<keyword evidence="1" id="KW-0677">Repeat</keyword>